<dbReference type="SMART" id="SM00233">
    <property type="entry name" value="PH"/>
    <property type="match status" value="1"/>
</dbReference>
<dbReference type="InterPro" id="IPR018159">
    <property type="entry name" value="Spectrin/alpha-actinin"/>
</dbReference>
<protein>
    <submittedName>
        <fullName evidence="15">Uncharacterized protein</fullName>
    </submittedName>
</protein>
<comment type="subcellular location">
    <subcellularLocation>
        <location evidence="1">Cytoplasm</location>
        <location evidence="1">Cytoskeleton</location>
    </subcellularLocation>
</comment>
<dbReference type="GO" id="GO:0016199">
    <property type="term" value="P:axon midline choice point recognition"/>
    <property type="evidence" value="ECO:0007669"/>
    <property type="project" value="UniProtKB-ARBA"/>
</dbReference>
<keyword evidence="6" id="KW-0597">Phosphoprotein</keyword>
<feature type="coiled-coil region" evidence="11">
    <location>
        <begin position="3293"/>
        <end position="3356"/>
    </location>
</feature>
<reference evidence="15 16" key="1">
    <citation type="submission" date="2024-07" db="EMBL/GenBank/DDBJ databases">
        <title>Chromosome-level genome assembly of the water stick insect Ranatra chinensis (Heteroptera: Nepidae).</title>
        <authorList>
            <person name="Liu X."/>
        </authorList>
    </citation>
    <scope>NUCLEOTIDE SEQUENCE [LARGE SCALE GENOMIC DNA]</scope>
    <source>
        <strain evidence="15">Cailab_2021Rc</strain>
        <tissue evidence="15">Muscle</tissue>
    </source>
</reference>
<dbReference type="Pfam" id="PF15410">
    <property type="entry name" value="PH_9"/>
    <property type="match status" value="1"/>
</dbReference>
<proteinExistence type="inferred from homology"/>
<dbReference type="CDD" id="cd10571">
    <property type="entry name" value="PH_beta_spectrin"/>
    <property type="match status" value="1"/>
</dbReference>
<dbReference type="InterPro" id="IPR011993">
    <property type="entry name" value="PH-like_dom_sf"/>
</dbReference>
<evidence type="ECO:0000256" key="10">
    <source>
        <dbReference type="PROSITE-ProRule" id="PRU00192"/>
    </source>
</evidence>
<dbReference type="SUPFAM" id="SSF50044">
    <property type="entry name" value="SH3-domain"/>
    <property type="match status" value="1"/>
</dbReference>
<feature type="coiled-coil region" evidence="11">
    <location>
        <begin position="497"/>
        <end position="531"/>
    </location>
</feature>
<dbReference type="Pfam" id="PF00435">
    <property type="entry name" value="Spectrin"/>
    <property type="match status" value="30"/>
</dbReference>
<dbReference type="FunFam" id="2.30.30.40:FF:000279">
    <property type="entry name" value="Spectrin beta chain, non-erythrocytic"/>
    <property type="match status" value="1"/>
</dbReference>
<dbReference type="FunFam" id="1.20.58.60:FF:000135">
    <property type="entry name" value="Spectrin beta chain, non-erythrocytic"/>
    <property type="match status" value="1"/>
</dbReference>
<name>A0ABD0Z8Q9_9HEMI</name>
<keyword evidence="7" id="KW-0677">Repeat</keyword>
<evidence type="ECO:0000256" key="6">
    <source>
        <dbReference type="ARBA" id="ARBA00022553"/>
    </source>
</evidence>
<feature type="coiled-coil region" evidence="11">
    <location>
        <begin position="1814"/>
        <end position="1873"/>
    </location>
</feature>
<keyword evidence="16" id="KW-1185">Reference proteome</keyword>
<feature type="compositionally biased region" description="Basic and acidic residues" evidence="12">
    <location>
        <begin position="3363"/>
        <end position="3375"/>
    </location>
</feature>
<feature type="domain" description="SH3" evidence="13">
    <location>
        <begin position="583"/>
        <end position="640"/>
    </location>
</feature>
<dbReference type="FunFam" id="1.20.58.60:FF:000156">
    <property type="entry name" value="Spectrin beta chain, non-erythrocytic"/>
    <property type="match status" value="1"/>
</dbReference>
<evidence type="ECO:0000256" key="1">
    <source>
        <dbReference type="ARBA" id="ARBA00004245"/>
    </source>
</evidence>
<dbReference type="SMART" id="SM00326">
    <property type="entry name" value="SH3"/>
    <property type="match status" value="1"/>
</dbReference>
<keyword evidence="11" id="KW-0175">Coiled coil</keyword>
<comment type="similarity">
    <text evidence="2">Belongs to the spectrin family.</text>
</comment>
<dbReference type="PROSITE" id="PS50002">
    <property type="entry name" value="SH3"/>
    <property type="match status" value="1"/>
</dbReference>
<dbReference type="SUPFAM" id="SSF46966">
    <property type="entry name" value="Spectrin repeat"/>
    <property type="match status" value="22"/>
</dbReference>
<dbReference type="InterPro" id="IPR001849">
    <property type="entry name" value="PH_domain"/>
</dbReference>
<dbReference type="FunFam" id="2.30.29.30:FF:000024">
    <property type="entry name" value="Spectrin beta chain"/>
    <property type="match status" value="1"/>
</dbReference>
<gene>
    <name evidence="15" type="ORF">AAG570_011372</name>
</gene>
<dbReference type="FunFam" id="1.20.58.60:FF:000019">
    <property type="entry name" value="Spectrin beta chain"/>
    <property type="match status" value="2"/>
</dbReference>
<feature type="compositionally biased region" description="Pro residues" evidence="12">
    <location>
        <begin position="3617"/>
        <end position="3630"/>
    </location>
</feature>
<evidence type="ECO:0000256" key="12">
    <source>
        <dbReference type="SAM" id="MobiDB-lite"/>
    </source>
</evidence>
<dbReference type="GO" id="GO:0048790">
    <property type="term" value="P:maintenance of presynaptic active zone structure"/>
    <property type="evidence" value="ECO:0007669"/>
    <property type="project" value="UniProtKB-ARBA"/>
</dbReference>
<feature type="region of interest" description="Disordered" evidence="12">
    <location>
        <begin position="3363"/>
        <end position="3385"/>
    </location>
</feature>
<dbReference type="CDD" id="cd00176">
    <property type="entry name" value="SPEC"/>
    <property type="match status" value="17"/>
</dbReference>
<evidence type="ECO:0000256" key="2">
    <source>
        <dbReference type="ARBA" id="ARBA00006826"/>
    </source>
</evidence>
<feature type="compositionally biased region" description="Basic and acidic residues" evidence="12">
    <location>
        <begin position="3606"/>
        <end position="3616"/>
    </location>
</feature>
<evidence type="ECO:0000256" key="9">
    <source>
        <dbReference type="ARBA" id="ARBA00023212"/>
    </source>
</evidence>
<organism evidence="15 16">
    <name type="scientific">Ranatra chinensis</name>
    <dbReference type="NCBI Taxonomy" id="642074"/>
    <lineage>
        <taxon>Eukaryota</taxon>
        <taxon>Metazoa</taxon>
        <taxon>Ecdysozoa</taxon>
        <taxon>Arthropoda</taxon>
        <taxon>Hexapoda</taxon>
        <taxon>Insecta</taxon>
        <taxon>Pterygota</taxon>
        <taxon>Neoptera</taxon>
        <taxon>Paraneoptera</taxon>
        <taxon>Hemiptera</taxon>
        <taxon>Heteroptera</taxon>
        <taxon>Panheteroptera</taxon>
        <taxon>Nepomorpha</taxon>
        <taxon>Nepidae</taxon>
        <taxon>Ranatrinae</taxon>
        <taxon>Ranatra</taxon>
    </lineage>
</organism>
<dbReference type="SMART" id="SM00150">
    <property type="entry name" value="SPEC"/>
    <property type="match status" value="30"/>
</dbReference>
<dbReference type="Gene3D" id="2.30.30.40">
    <property type="entry name" value="SH3 Domains"/>
    <property type="match status" value="1"/>
</dbReference>
<feature type="coiled-coil region" evidence="11">
    <location>
        <begin position="684"/>
        <end position="711"/>
    </location>
</feature>
<dbReference type="FunFam" id="1.20.58.60:FF:000020">
    <property type="entry name" value="Spectrin alpha chain, non-erythrocytic 1"/>
    <property type="match status" value="1"/>
</dbReference>
<keyword evidence="3 10" id="KW-0728">SH3 domain</keyword>
<dbReference type="PANTHER" id="PTHR11915">
    <property type="entry name" value="SPECTRIN/FILAMIN RELATED CYTOSKELETAL PROTEIN"/>
    <property type="match status" value="1"/>
</dbReference>
<dbReference type="GO" id="GO:0031594">
    <property type="term" value="C:neuromuscular junction"/>
    <property type="evidence" value="ECO:0007669"/>
    <property type="project" value="UniProtKB-ARBA"/>
</dbReference>
<keyword evidence="9" id="KW-0206">Cytoskeleton</keyword>
<dbReference type="Gene3D" id="2.30.29.30">
    <property type="entry name" value="Pleckstrin-homology domain (PH domain)/Phosphotyrosine-binding domain (PTB)"/>
    <property type="match status" value="1"/>
</dbReference>
<keyword evidence="4" id="KW-0117">Actin capping</keyword>
<dbReference type="InterPro" id="IPR036028">
    <property type="entry name" value="SH3-like_dom_sf"/>
</dbReference>
<evidence type="ECO:0000313" key="15">
    <source>
        <dbReference type="EMBL" id="KAL1131759.1"/>
    </source>
</evidence>
<dbReference type="InterPro" id="IPR002017">
    <property type="entry name" value="Spectrin_repeat"/>
</dbReference>
<dbReference type="GO" id="GO:0008017">
    <property type="term" value="F:microtubule binding"/>
    <property type="evidence" value="ECO:0007669"/>
    <property type="project" value="UniProtKB-ARBA"/>
</dbReference>
<keyword evidence="8" id="KW-0009">Actin-binding</keyword>
<keyword evidence="5" id="KW-0963">Cytoplasm</keyword>
<evidence type="ECO:0000256" key="4">
    <source>
        <dbReference type="ARBA" id="ARBA00022467"/>
    </source>
</evidence>
<dbReference type="FunFam" id="1.20.58.60:FF:000191">
    <property type="entry name" value="Spectrin, beta, non-erythrocytic 5"/>
    <property type="match status" value="1"/>
</dbReference>
<dbReference type="SUPFAM" id="SSF50729">
    <property type="entry name" value="PH domain-like"/>
    <property type="match status" value="1"/>
</dbReference>
<evidence type="ECO:0000256" key="5">
    <source>
        <dbReference type="ARBA" id="ARBA00022490"/>
    </source>
</evidence>
<evidence type="ECO:0000256" key="3">
    <source>
        <dbReference type="ARBA" id="ARBA00022443"/>
    </source>
</evidence>
<feature type="domain" description="PH" evidence="14">
    <location>
        <begin position="3460"/>
        <end position="3568"/>
    </location>
</feature>
<evidence type="ECO:0000259" key="14">
    <source>
        <dbReference type="PROSITE" id="PS50003"/>
    </source>
</evidence>
<sequence length="3684" mass="424519">MKNEMKSGRRIANIVGQMMDADKMKMHYERLTTNLLEWIRQKIAQLEDRNFPNSLEGIQKELLAFKQYRTIEKPPKYKERSEIEALYFHINTQLKSLNQPAFAPQEGQLIHDLERGWETLEAAEHRREVALRQELLRQERLEQLNYNFIRKSALREGFLKEMIQVLSDPRYGCSLAQVDATVKKHEAISADIMAREERFHDLSNMSAELVRENYHGQERVKKREAEVLLRWKKLLELLDEHKANLTTLCILMAMLREIGTVMSTIEDLEANFQSEDVGPHLIGVEDLLQKHSLSEMQITVAMGETVRKLTRQCQQYITSGYKESGLLQSRIDQLNNAYKNLIERCKARRARLEEARNFYQFVQDHEDEESWLIEKQRICKAGISAKDLRAVISLQQKHKLLCDEMKVRHPKSEQLYEIGKQLVNEKHPKTSDILSRIQSLQQHWQRLRDLATKRNKQLQDAAEAYQFYTDANEAESWLNEKLALAGSNDYGEDEPSAQALLQRHKDLEGEINAYKGDIQSLNSQAEKLIQAGISTLELTAEPEQIEIDGGIEEWVNETRLIPQEVWEEEPVERVEHRTVIEERAVPQVKSLYPFSGQGMLMAKGEVMFLLNKTNPDWWSVRKASGQDGFVPANYVKEIEPKVMQVPVRKAEKVRTVQQVRKTKMVKTTVPVKKVIPVKNQGTLKRKMADENQQVETRQKKVNEKYTELQEKAQKRRTLLEDSIRLFGFYRECDDFEKWIKDKEKMLRAEDKSDNVETAKRKYEKFLTDLSASGKRIEALDAAVEDFVKQGHSKLYKVRARQHQIHQQWDHLNWLKSQKEKSLEGASSVELFHRTCDEAQDWMLEKMTQLDTAELGPDLKTVQALQRRHQHLERELAPVEEKVNRVNLLANSVKASYPNEKSNVNSRQKDVLELWEKVKSKATERRSRLENAVGQQVFMNSSKNLLNWVMSVREALNADEIARDVATAESLLKKHQDDVKDDIKAHDDEFREVSELGGQLLLRNPGLVEVKDRLGKLSTEHAAVYRDWEDKNDWLKQCLDLQLFNKEADHIDAATSSHEAFLEFIDLGGSIDDVEALLKRHEDFENTLFAQDERLKVFSEMADKLINADHYDSKSIDARRKQVIEKRKNVIEMAAKRRAALLASLNFQDFSAHVDDLRTWLEDKMKTAGDESYRDLNNIERKLQKHEAFERELRANEGQLRNVNKTGQGLIADGNYRSSEVNQLLKEVNSLWESLVKSSLEKGKRLRQASSQHSYNRTMEDARTKLAEIQKCLQSTQLGTDLRNCKQLLKKHQVVESDINHWEQKIGDLVALGQEMAQEGHFDAANILKASKQCQDKFRELQEPARRRRDALEESLRFHKFNFEIDTEIGWIREHLPLASSDTLGNNLHQAEAFCKKHYKLEAEINGHQPMIDKTLASGKTLIQQNHPEAKQVESLCNGLQDAWDDLKQKARERARKLELSRKAQQFLSEASEVESWLSERNDVLSSSDYGRDRDAASKLLTKHKALELELDTYNAIVNEMGHVASSMVAAKHPDCKAIANKQAAIQQQMKTLQKLAAARQQKLMESMFRHEYISESGELEQWIRDQMQAASSEDYGQDYEHLLILQSKFDDLKHHVDAGSERFNQCEELASKLIANSSPYTADIENRQLHLRECWEQLQDVLNNREHKLAGAGEIHRFHRDAAEALSRIHDKEAALGNDLGRDLNSAEALLRRHEGFINDLVALEVQLQMLVDDAVRLQNTYGGQNAPYIAQLQKEVVNSWRALQEKSEMRKSMLLDSCDLQRFLSQARDLMNWSNGLRTAMNTEEKIHDVASAQTLKSEHERIKAEIETREENFQHAMELSQQMIAAQHYATQEIKEKFEQLLEERQTLHNDCHYKQIHLDQLIDLHFFLRDAKQIDTLCSTQEVALLNTDFGDSVDEVSVHVKKHDAFEKLFATQEEKVIALNEHGAKLLAQNHFESSLISHKLGEVNQRRLGVKELCNNRKNLLDSALLYAQFKRDVAEAESWIDEKQKKLDIEANQGKISSLEDKIKKLQKHQAFQAEITANQGRIKTIQDNGDKLLAKKHKASREIRAALERLHASWNNLLRESNNRGRGLEEAQDILEFNNQVEKIEAWIRDKEMMVQAGDMGRDYEHCLALQRKLDDVDSDMRVDDARIKAINALSDKLIRQGRSDTRTVQQQRDHLNNKWRGLQGALGEYREHLAGALEVHSFNRDIDDTSQRVSEKAIAMALEDTGRDLDAVEHLKRKHEALVRDMTAIEGKLKDHDVECRRLVNKYPDMATAIRNKLNELQDNWHQLQSLACSRSSALEAAYTSHKFQADLKELELWVNDTIKRMSSSELPTNIAEAEAALELHHERKAEINGRQETFKKLKDHGLRLVPPRESDLVKLEELRRTLAYAWEERKQLLNQALQFQQFKHQADQADSWLASKEAFLNNDDLGDSMASVEELLRKHEAFEKTLLAQFSRIDDVVKMGKDLCSEHHYATAAINQKLQAILNRRDKLKENTAARRRKLLESKQLQQFHRNVNEVEGWIFQKQQVAGDESYREASNLQSKIQKHGAFEAELLVNKGRIASVTNEGESLIHEGHFASAEIQEKLDVIESEWRVLTETSSVKKDRLNDAYQALLFSRTLEELETWMDDIESQLTSEDHGKDLASVANLLKRHTHLENDVTSHAEACNHLKETVAGFQRSGHFMKDEIQERAQTILDRYRSLQEPMQIRRDNLDDALLLYQYLRDTEDELQWLAEKEPIAASTDLGNSLNAVQSLQKKHQALEAELHSREPVVASIGSRAQQMIRSGHFAASKIEMAHNELQEKLVHIKDLASIRRLRLMDAVESQMFYAEAIEAETWLKEKRPLLTSTDYGKDEDSVQSLQKKLEGLGREIRAFHHTVDSLAKLGHGLIDRGHFDSVNISQKQSHIEDKLAELEELLQARENHLIESLKFYTFLHDADEVAEWISDQTTIAASEDYGKDVEHVELIIQKFDSVLSGLASSEGRVTNCLKTGEALIAEGNPESAKIKIKLDETQQIWDDLRELANARQEALTGAKQVHVFDRAADETIAWIQEKDAVITSEVYGQDLEEIQAQMRKHHGFQADLAAVKEQVESVTEVGGRLAGLFPDAREHIEAKHEEVLDAWALLLEKAEERKNNLQQAEQSQAYFDEHRELMAWINEMIAKVTAPDLAQDVSGAEALISRHLELKAEISSRDEAFSEFYLIGSALIERGHVFANKIQDSIRVLEQRKHLLHDIWEKRKVLYDQNLDTQMFKRDAEMLEKWIQSREPLLHDEKLGDSIQQVLDLIRKHEDFEKTIEAQEEKFNALRRITLLEQAFLKQQEAEIAARLAEKERIEKEKVEALKRKEVQRITDERRRKDERRRGQDMNGGPELVDKNSRLALPETQLPVQKSASSINIDRLKKGDIKRAESMKTDIKKPRRTPSFNTRRRTQSFRKLPRFGNDQLEQLPPVEIQGVLDRKHELQSGGKKAAVRSWKTLYTVLCGQLLCFFKDHDDFAASKAACSPVIVYKAKCEKAENYTKRKHVFRLCTTDGSEYLFLAPTESEMEDWVNKITFHAGLPPNLQLMSYDATQKNLSEEQRVPTMEGEESSGSSKESTPELDRRVEKPPVPPRGAPPPIPVRTPSSEMLKHSASGISHFYLGKNTNVHMSLFLLVSEILKAGGFNLLTQLLLSYC</sequence>
<dbReference type="EMBL" id="JBFDAA010000006">
    <property type="protein sequence ID" value="KAL1131759.1"/>
    <property type="molecule type" value="Genomic_DNA"/>
</dbReference>
<comment type="caution">
    <text evidence="15">The sequence shown here is derived from an EMBL/GenBank/DDBJ whole genome shotgun (WGS) entry which is preliminary data.</text>
</comment>
<feature type="coiled-coil region" evidence="11">
    <location>
        <begin position="324"/>
        <end position="355"/>
    </location>
</feature>
<dbReference type="FunFam" id="1.20.58.60:FF:000429">
    <property type="entry name" value="Beta-H spectrin"/>
    <property type="match status" value="1"/>
</dbReference>
<evidence type="ECO:0000256" key="11">
    <source>
        <dbReference type="SAM" id="Coils"/>
    </source>
</evidence>
<dbReference type="GO" id="GO:0045170">
    <property type="term" value="C:spectrosome"/>
    <property type="evidence" value="ECO:0007669"/>
    <property type="project" value="UniProtKB-ARBA"/>
</dbReference>
<dbReference type="GO" id="GO:0007026">
    <property type="term" value="P:negative regulation of microtubule depolymerization"/>
    <property type="evidence" value="ECO:0007669"/>
    <property type="project" value="UniProtKB-ARBA"/>
</dbReference>
<evidence type="ECO:0000259" key="13">
    <source>
        <dbReference type="PROSITE" id="PS50002"/>
    </source>
</evidence>
<dbReference type="FunFam" id="1.20.58.60:FF:000145">
    <property type="entry name" value="Spectrin beta chain, non-erythrocytic"/>
    <property type="match status" value="1"/>
</dbReference>
<dbReference type="FunFam" id="1.20.58.60:FF:000017">
    <property type="entry name" value="Spectrin alpha chain, non-erythrocytic 1"/>
    <property type="match status" value="1"/>
</dbReference>
<dbReference type="GO" id="GO:0042062">
    <property type="term" value="P:long-term strengthening of neuromuscular junction"/>
    <property type="evidence" value="ECO:0007669"/>
    <property type="project" value="UniProtKB-ARBA"/>
</dbReference>
<dbReference type="GO" id="GO:0045169">
    <property type="term" value="C:fusome"/>
    <property type="evidence" value="ECO:0007669"/>
    <property type="project" value="UniProtKB-ARBA"/>
</dbReference>
<dbReference type="GO" id="GO:0016328">
    <property type="term" value="C:lateral plasma membrane"/>
    <property type="evidence" value="ECO:0007669"/>
    <property type="project" value="UniProtKB-ARBA"/>
</dbReference>
<dbReference type="InterPro" id="IPR041681">
    <property type="entry name" value="PH_9"/>
</dbReference>
<evidence type="ECO:0000256" key="7">
    <source>
        <dbReference type="ARBA" id="ARBA00022737"/>
    </source>
</evidence>
<evidence type="ECO:0000256" key="8">
    <source>
        <dbReference type="ARBA" id="ARBA00023203"/>
    </source>
</evidence>
<dbReference type="InterPro" id="IPR001605">
    <property type="entry name" value="PH_dom-spectrin-type"/>
</dbReference>
<dbReference type="PRINTS" id="PR00683">
    <property type="entry name" value="SPECTRINPH"/>
</dbReference>
<feature type="region of interest" description="Disordered" evidence="12">
    <location>
        <begin position="3585"/>
        <end position="3636"/>
    </location>
</feature>
<dbReference type="InterPro" id="IPR001452">
    <property type="entry name" value="SH3_domain"/>
</dbReference>
<dbReference type="FunFam" id="1.20.58.60:FF:000011">
    <property type="entry name" value="Spectrin beta chain"/>
    <property type="match status" value="1"/>
</dbReference>
<dbReference type="GO" id="GO:0005856">
    <property type="term" value="C:cytoskeleton"/>
    <property type="evidence" value="ECO:0007669"/>
    <property type="project" value="UniProtKB-SubCell"/>
</dbReference>
<accession>A0ABD0Z8Q9</accession>
<dbReference type="FunFam" id="1.20.58.60:FF:000374">
    <property type="entry name" value="Blast:Spectrin beta chain, non-erythrocytic 5"/>
    <property type="match status" value="1"/>
</dbReference>
<feature type="coiled-coil region" evidence="11">
    <location>
        <begin position="2911"/>
        <end position="2938"/>
    </location>
</feature>
<dbReference type="GO" id="GO:0051693">
    <property type="term" value="P:actin filament capping"/>
    <property type="evidence" value="ECO:0007669"/>
    <property type="project" value="UniProtKB-KW"/>
</dbReference>
<dbReference type="Pfam" id="PF14604">
    <property type="entry name" value="SH3_9"/>
    <property type="match status" value="1"/>
</dbReference>
<feature type="coiled-coil region" evidence="11">
    <location>
        <begin position="1175"/>
        <end position="1205"/>
    </location>
</feature>
<dbReference type="GO" id="GO:0003779">
    <property type="term" value="F:actin binding"/>
    <property type="evidence" value="ECO:0007669"/>
    <property type="project" value="UniProtKB-KW"/>
</dbReference>
<dbReference type="PROSITE" id="PS50003">
    <property type="entry name" value="PH_DOMAIN"/>
    <property type="match status" value="1"/>
</dbReference>
<dbReference type="Gene3D" id="1.20.58.60">
    <property type="match status" value="26"/>
</dbReference>
<dbReference type="Proteomes" id="UP001558652">
    <property type="component" value="Unassembled WGS sequence"/>
</dbReference>
<dbReference type="FunFam" id="1.20.58.60:FF:000007">
    <property type="entry name" value="Spectrin alpha chain non-erythrocytic 1"/>
    <property type="match status" value="3"/>
</dbReference>
<dbReference type="GO" id="GO:0007274">
    <property type="term" value="P:neuromuscular synaptic transmission"/>
    <property type="evidence" value="ECO:0007669"/>
    <property type="project" value="UniProtKB-ARBA"/>
</dbReference>
<evidence type="ECO:0000313" key="16">
    <source>
        <dbReference type="Proteomes" id="UP001558652"/>
    </source>
</evidence>